<name>A0AC35TXI2_9BILA</name>
<dbReference type="Proteomes" id="UP000095286">
    <property type="component" value="Unplaced"/>
</dbReference>
<proteinExistence type="predicted"/>
<dbReference type="WBParaSite" id="RSKR_0000568033.1">
    <property type="protein sequence ID" value="RSKR_0000568033.1"/>
    <property type="gene ID" value="RSKR_0000568033"/>
</dbReference>
<evidence type="ECO:0000313" key="2">
    <source>
        <dbReference type="WBParaSite" id="RSKR_0000568033.1"/>
    </source>
</evidence>
<sequence>MSILLIYICYSIKSPEFAAYKRVIYLFVITDVVYNAIQITNQHAYEQANSNIFVIVHGPSLYFHQDVALFFVLTEIHVCMIGMANNLVVFVFRYFLIVRCYCLTRFQFAILIIVNILWHNGSLYWAIMECKKTQNATIAAIGESLSPRFFIGTNGESLQSFLLFNPSSTLSYFVFGHICISCIIVFIGLSITYVKIQATLKENKDVMTKSTRLLQRQLTLVMVIHVITPLILFGIPLGIITYGMIFNINANANGYGHMLFMVMVWPIVVNPICSILLIGPCFEKFCQIFHIRGSKQVKDISSLNMGSLKV</sequence>
<organism evidence="1 2">
    <name type="scientific">Rhabditophanes sp. KR3021</name>
    <dbReference type="NCBI Taxonomy" id="114890"/>
    <lineage>
        <taxon>Eukaryota</taxon>
        <taxon>Metazoa</taxon>
        <taxon>Ecdysozoa</taxon>
        <taxon>Nematoda</taxon>
        <taxon>Chromadorea</taxon>
        <taxon>Rhabditida</taxon>
        <taxon>Tylenchina</taxon>
        <taxon>Panagrolaimomorpha</taxon>
        <taxon>Strongyloidoidea</taxon>
        <taxon>Alloionematidae</taxon>
        <taxon>Rhabditophanes</taxon>
    </lineage>
</organism>
<protein>
    <submittedName>
        <fullName evidence="2">G_PROTEIN_RECEP_F1_2 domain-containing protein</fullName>
    </submittedName>
</protein>
<evidence type="ECO:0000313" key="1">
    <source>
        <dbReference type="Proteomes" id="UP000095286"/>
    </source>
</evidence>
<reference evidence="2" key="1">
    <citation type="submission" date="2016-11" db="UniProtKB">
        <authorList>
            <consortium name="WormBaseParasite"/>
        </authorList>
    </citation>
    <scope>IDENTIFICATION</scope>
    <source>
        <strain evidence="2">KR3021</strain>
    </source>
</reference>
<accession>A0AC35TXI2</accession>